<keyword evidence="6 9" id="KW-0472">Membrane</keyword>
<gene>
    <name evidence="10" type="ordered locus">cauri_2171</name>
</gene>
<evidence type="ECO:0000256" key="9">
    <source>
        <dbReference type="SAM" id="Phobius"/>
    </source>
</evidence>
<feature type="transmembrane region" description="Helical" evidence="9">
    <location>
        <begin position="248"/>
        <end position="267"/>
    </location>
</feature>
<evidence type="ECO:0000313" key="10">
    <source>
        <dbReference type="EMBL" id="ACP33764.1"/>
    </source>
</evidence>
<dbReference type="PANTHER" id="PTHR20855">
    <property type="entry name" value="ADIPOR/PROGESTIN RECEPTOR-RELATED"/>
    <property type="match status" value="1"/>
</dbReference>
<name>C3PIW0_CORA7</name>
<dbReference type="eggNOG" id="COG1272">
    <property type="taxonomic scope" value="Bacteria"/>
</dbReference>
<evidence type="ECO:0000256" key="4">
    <source>
        <dbReference type="ARBA" id="ARBA00022692"/>
    </source>
</evidence>
<evidence type="ECO:0000256" key="8">
    <source>
        <dbReference type="SAM" id="MobiDB-lite"/>
    </source>
</evidence>
<protein>
    <submittedName>
        <fullName evidence="10">Transporter of the Hly III family</fullName>
    </submittedName>
</protein>
<keyword evidence="11" id="KW-1185">Reference proteome</keyword>
<evidence type="ECO:0000256" key="5">
    <source>
        <dbReference type="ARBA" id="ARBA00022989"/>
    </source>
</evidence>
<dbReference type="PANTHER" id="PTHR20855:SF3">
    <property type="entry name" value="LD03007P"/>
    <property type="match status" value="1"/>
</dbReference>
<keyword evidence="7" id="KW-0479">Metal-binding</keyword>
<evidence type="ECO:0000313" key="11">
    <source>
        <dbReference type="Proteomes" id="UP000002077"/>
    </source>
</evidence>
<feature type="binding site" evidence="7">
    <location>
        <position position="245"/>
    </location>
    <ligand>
        <name>Zn(2+)</name>
        <dbReference type="ChEBI" id="CHEBI:29105"/>
    </ligand>
</feature>
<dbReference type="STRING" id="548476.cauri_2171"/>
<dbReference type="Proteomes" id="UP000002077">
    <property type="component" value="Chromosome"/>
</dbReference>
<feature type="compositionally biased region" description="Polar residues" evidence="8">
    <location>
        <begin position="18"/>
        <end position="28"/>
    </location>
</feature>
<dbReference type="AlphaFoldDB" id="C3PIW0"/>
<feature type="transmembrane region" description="Helical" evidence="9">
    <location>
        <begin position="211"/>
        <end position="232"/>
    </location>
</feature>
<feature type="binding site" evidence="7">
    <location>
        <position position="249"/>
    </location>
    <ligand>
        <name>Zn(2+)</name>
        <dbReference type="ChEBI" id="CHEBI:29105"/>
    </ligand>
</feature>
<feature type="transmembrane region" description="Helical" evidence="9">
    <location>
        <begin position="95"/>
        <end position="114"/>
    </location>
</feature>
<dbReference type="InterPro" id="IPR005744">
    <property type="entry name" value="Hy-lIII"/>
</dbReference>
<feature type="region of interest" description="Disordered" evidence="8">
    <location>
        <begin position="1"/>
        <end position="39"/>
    </location>
</feature>
<sequence length="269" mass="30205">MRYAHDPHLRQGKAPTMNAPSAQKSSPQEFPVESGSVQENSTIEQLIQRTYWMADRGPRPLTRGWGHFFAAIASLIASTVLITFAWMTLPWWQGLAVTVYGVGVVGLFTVSALYHRWPWVTMRAVQWWRRADHATISVFIAATYTPLCAIVLEPTQALWMLTAAWVGAIMGVVLNLVWINHPRWLDVVVYLVLGWLILPLLPNLWQSAGPAVVWLLFAGGVVYSVGALMYGFKWPGRNARWYGYHEHFHTATIAAAVVHMVAIWMVVAG</sequence>
<evidence type="ECO:0000256" key="1">
    <source>
        <dbReference type="ARBA" id="ARBA00004651"/>
    </source>
</evidence>
<dbReference type="NCBIfam" id="TIGR01065">
    <property type="entry name" value="hlyIII"/>
    <property type="match status" value="1"/>
</dbReference>
<dbReference type="KEGG" id="car:cauri_2171"/>
<comment type="similarity">
    <text evidence="2">Belongs to the UPF0073 (Hly-III) family.</text>
</comment>
<dbReference type="EMBL" id="CP001601">
    <property type="protein sequence ID" value="ACP33764.1"/>
    <property type="molecule type" value="Genomic_DNA"/>
</dbReference>
<evidence type="ECO:0000256" key="2">
    <source>
        <dbReference type="ARBA" id="ARBA00008488"/>
    </source>
</evidence>
<proteinExistence type="inferred from homology"/>
<keyword evidence="4 9" id="KW-0812">Transmembrane</keyword>
<dbReference type="HOGENOM" id="CLU_051078_2_2_11"/>
<feature type="transmembrane region" description="Helical" evidence="9">
    <location>
        <begin position="68"/>
        <end position="89"/>
    </location>
</feature>
<accession>C3PIW0</accession>
<organism evidence="10 11">
    <name type="scientific">Corynebacterium aurimucosum (strain ATCC 700975 / DSM 44827 / CIP 107346 / CN-1)</name>
    <name type="common">Corynebacterium nigricans</name>
    <dbReference type="NCBI Taxonomy" id="548476"/>
    <lineage>
        <taxon>Bacteria</taxon>
        <taxon>Bacillati</taxon>
        <taxon>Actinomycetota</taxon>
        <taxon>Actinomycetes</taxon>
        <taxon>Mycobacteriales</taxon>
        <taxon>Corynebacteriaceae</taxon>
        <taxon>Corynebacterium</taxon>
    </lineage>
</organism>
<reference evidence="10 11" key="1">
    <citation type="journal article" date="2010" name="BMC Genomics">
        <title>Complete genome sequence and lifestyle of black-pigmented Corynebacterium aurimucosum ATCC 700975 (formerly C. nigricans CN-1) isolated from a vaginal swab of a woman with spontaneous abortion.</title>
        <authorList>
            <person name="Trost E."/>
            <person name="Gotker S."/>
            <person name="Schneider J."/>
            <person name="Schneiker-Bekel S."/>
            <person name="Szczepanowski R."/>
            <person name="Tilker A."/>
            <person name="Viehoever P."/>
            <person name="Arnold W."/>
            <person name="Bekel T."/>
            <person name="Blom J."/>
            <person name="Gartemann K.H."/>
            <person name="Linke B."/>
            <person name="Goesmann A."/>
            <person name="Puhler A."/>
            <person name="Shukla S.K."/>
            <person name="Tauch A."/>
        </authorList>
    </citation>
    <scope>NUCLEOTIDE SEQUENCE [LARGE SCALE GENOMIC DNA]</scope>
    <source>
        <strain evidence="11">ATCC 700975 / DSM 44827 / CIP 107346 / CN-1</strain>
    </source>
</reference>
<dbReference type="GO" id="GO:0140911">
    <property type="term" value="F:pore-forming activity"/>
    <property type="evidence" value="ECO:0007669"/>
    <property type="project" value="InterPro"/>
</dbReference>
<evidence type="ECO:0000256" key="7">
    <source>
        <dbReference type="PIRSR" id="PIRSR604254-1"/>
    </source>
</evidence>
<keyword evidence="5 9" id="KW-1133">Transmembrane helix</keyword>
<keyword evidence="7" id="KW-0862">Zinc</keyword>
<evidence type="ECO:0000256" key="3">
    <source>
        <dbReference type="ARBA" id="ARBA00022475"/>
    </source>
</evidence>
<keyword evidence="3" id="KW-1003">Cell membrane</keyword>
<dbReference type="InterPro" id="IPR004254">
    <property type="entry name" value="AdipoR/HlyIII-related"/>
</dbReference>
<feature type="transmembrane region" description="Helical" evidence="9">
    <location>
        <begin position="158"/>
        <end position="177"/>
    </location>
</feature>
<feature type="transmembrane region" description="Helical" evidence="9">
    <location>
        <begin position="184"/>
        <end position="205"/>
    </location>
</feature>
<comment type="subcellular location">
    <subcellularLocation>
        <location evidence="1">Cell membrane</location>
        <topology evidence="1">Multi-pass membrane protein</topology>
    </subcellularLocation>
</comment>
<dbReference type="Pfam" id="PF03006">
    <property type="entry name" value="HlyIII"/>
    <property type="match status" value="1"/>
</dbReference>
<dbReference type="GO" id="GO:0046872">
    <property type="term" value="F:metal ion binding"/>
    <property type="evidence" value="ECO:0007669"/>
    <property type="project" value="UniProtKB-KW"/>
</dbReference>
<feature type="binding site" evidence="7">
    <location>
        <position position="115"/>
    </location>
    <ligand>
        <name>Zn(2+)</name>
        <dbReference type="ChEBI" id="CHEBI:29105"/>
    </ligand>
</feature>
<dbReference type="GO" id="GO:0005886">
    <property type="term" value="C:plasma membrane"/>
    <property type="evidence" value="ECO:0007669"/>
    <property type="project" value="UniProtKB-SubCell"/>
</dbReference>
<feature type="transmembrane region" description="Helical" evidence="9">
    <location>
        <begin position="134"/>
        <end position="152"/>
    </location>
</feature>
<evidence type="ECO:0000256" key="6">
    <source>
        <dbReference type="ARBA" id="ARBA00023136"/>
    </source>
</evidence>